<comment type="subcellular location">
    <subcellularLocation>
        <location evidence="1">Endomembrane system</location>
        <topology evidence="1">Peripheral membrane protein</topology>
    </subcellularLocation>
</comment>
<evidence type="ECO:0000256" key="1">
    <source>
        <dbReference type="ARBA" id="ARBA00004184"/>
    </source>
</evidence>
<organism evidence="9">
    <name type="scientific">Pundamilia nyererei</name>
    <dbReference type="NCBI Taxonomy" id="303518"/>
    <lineage>
        <taxon>Eukaryota</taxon>
        <taxon>Metazoa</taxon>
        <taxon>Chordata</taxon>
        <taxon>Craniata</taxon>
        <taxon>Vertebrata</taxon>
        <taxon>Euteleostomi</taxon>
        <taxon>Actinopterygii</taxon>
        <taxon>Neopterygii</taxon>
        <taxon>Teleostei</taxon>
        <taxon>Neoteleostei</taxon>
        <taxon>Acanthomorphata</taxon>
        <taxon>Ovalentaria</taxon>
        <taxon>Cichlomorphae</taxon>
        <taxon>Cichliformes</taxon>
        <taxon>Cichlidae</taxon>
        <taxon>African cichlids</taxon>
        <taxon>Pseudocrenilabrinae</taxon>
        <taxon>Haplochromini</taxon>
        <taxon>Pundamilia</taxon>
    </lineage>
</organism>
<name>A0A3B4FU80_9CICH</name>
<dbReference type="AlphaFoldDB" id="A0A3B4FU80"/>
<dbReference type="STRING" id="303518.ENSPNYP00000013178"/>
<evidence type="ECO:0000256" key="2">
    <source>
        <dbReference type="ARBA" id="ARBA00006613"/>
    </source>
</evidence>
<evidence type="ECO:0000256" key="5">
    <source>
        <dbReference type="ARBA" id="ARBA00023136"/>
    </source>
</evidence>
<dbReference type="GO" id="GO:0016192">
    <property type="term" value="P:vesicle-mediated transport"/>
    <property type="evidence" value="ECO:0007669"/>
    <property type="project" value="InterPro"/>
</dbReference>
<dbReference type="GO" id="GO:0006886">
    <property type="term" value="P:intracellular protein transport"/>
    <property type="evidence" value="ECO:0007669"/>
    <property type="project" value="InterPro"/>
</dbReference>
<dbReference type="GO" id="GO:0012505">
    <property type="term" value="C:endomembrane system"/>
    <property type="evidence" value="ECO:0007669"/>
    <property type="project" value="UniProtKB-SubCell"/>
</dbReference>
<evidence type="ECO:0000256" key="6">
    <source>
        <dbReference type="SAM" id="MobiDB-lite"/>
    </source>
</evidence>
<dbReference type="Ensembl" id="ENSPNYT00000013501.1">
    <property type="protein sequence ID" value="ENSPNYP00000013178.1"/>
    <property type="gene ID" value="ENSPNYG00000009986.1"/>
</dbReference>
<evidence type="ECO:0000256" key="4">
    <source>
        <dbReference type="ARBA" id="ARBA00022927"/>
    </source>
</evidence>
<dbReference type="InterPro" id="IPR011989">
    <property type="entry name" value="ARM-like"/>
</dbReference>
<accession>A0A3B4FU80</accession>
<dbReference type="InterPro" id="IPR026739">
    <property type="entry name" value="AP_beta"/>
</dbReference>
<evidence type="ECO:0000256" key="3">
    <source>
        <dbReference type="ARBA" id="ARBA00022448"/>
    </source>
</evidence>
<dbReference type="InterPro" id="IPR016024">
    <property type="entry name" value="ARM-type_fold"/>
</dbReference>
<sequence length="141" mass="16452">DFVLIQRPRRRGGCSGSGSREHPDCHKTAGGRAPKIKPTCRKPKAERYWRLFSAVVKNVASKNIELKKLVYVYLMRYAEEKQDLALLFISIFQRTLKDPNQFINVMYMILKSIFLYYYYYYVALQQGDPQFKSAGQQDLGL</sequence>
<keyword evidence="7" id="KW-0812">Transmembrane</keyword>
<dbReference type="InterPro" id="IPR002553">
    <property type="entry name" value="Clathrin/coatomer_adapt-like_N"/>
</dbReference>
<dbReference type="Gene3D" id="1.25.10.10">
    <property type="entry name" value="Leucine-rich Repeat Variant"/>
    <property type="match status" value="1"/>
</dbReference>
<reference evidence="9" key="1">
    <citation type="submission" date="2023-09" db="UniProtKB">
        <authorList>
            <consortium name="Ensembl"/>
        </authorList>
    </citation>
    <scope>IDENTIFICATION</scope>
</reference>
<feature type="transmembrane region" description="Helical" evidence="7">
    <location>
        <begin position="102"/>
        <end position="121"/>
    </location>
</feature>
<proteinExistence type="inferred from homology"/>
<keyword evidence="3" id="KW-0813">Transport</keyword>
<keyword evidence="7" id="KW-1133">Transmembrane helix</keyword>
<evidence type="ECO:0000259" key="8">
    <source>
        <dbReference type="Pfam" id="PF01602"/>
    </source>
</evidence>
<keyword evidence="5 7" id="KW-0472">Membrane</keyword>
<dbReference type="Pfam" id="PF01602">
    <property type="entry name" value="Adaptin_N"/>
    <property type="match status" value="1"/>
</dbReference>
<dbReference type="GeneTree" id="ENSGT00940000157603"/>
<dbReference type="PANTHER" id="PTHR11134">
    <property type="entry name" value="ADAPTOR COMPLEX SUBUNIT BETA FAMILY MEMBER"/>
    <property type="match status" value="1"/>
</dbReference>
<dbReference type="SUPFAM" id="SSF48371">
    <property type="entry name" value="ARM repeat"/>
    <property type="match status" value="1"/>
</dbReference>
<comment type="similarity">
    <text evidence="2">Belongs to the adaptor complexes large subunit family.</text>
</comment>
<feature type="region of interest" description="Disordered" evidence="6">
    <location>
        <begin position="1"/>
        <end position="33"/>
    </location>
</feature>
<feature type="domain" description="Clathrin/coatomer adaptor adaptin-like N-terminal" evidence="8">
    <location>
        <begin position="50"/>
        <end position="104"/>
    </location>
</feature>
<evidence type="ECO:0000313" key="9">
    <source>
        <dbReference type="Ensembl" id="ENSPNYP00000013178.1"/>
    </source>
</evidence>
<protein>
    <recommendedName>
        <fullName evidence="8">Clathrin/coatomer adaptor adaptin-like N-terminal domain-containing protein</fullName>
    </recommendedName>
</protein>
<evidence type="ECO:0000256" key="7">
    <source>
        <dbReference type="SAM" id="Phobius"/>
    </source>
</evidence>
<dbReference type="GO" id="GO:0030117">
    <property type="term" value="C:membrane coat"/>
    <property type="evidence" value="ECO:0007669"/>
    <property type="project" value="InterPro"/>
</dbReference>
<keyword evidence="4" id="KW-0653">Protein transport</keyword>